<organism evidence="6 7">
    <name type="scientific">Colletotrichum phormii</name>
    <dbReference type="NCBI Taxonomy" id="359342"/>
    <lineage>
        <taxon>Eukaryota</taxon>
        <taxon>Fungi</taxon>
        <taxon>Dikarya</taxon>
        <taxon>Ascomycota</taxon>
        <taxon>Pezizomycotina</taxon>
        <taxon>Sordariomycetes</taxon>
        <taxon>Hypocreomycetidae</taxon>
        <taxon>Glomerellales</taxon>
        <taxon>Glomerellaceae</taxon>
        <taxon>Colletotrichum</taxon>
        <taxon>Colletotrichum acutatum species complex</taxon>
    </lineage>
</organism>
<dbReference type="InterPro" id="IPR029060">
    <property type="entry name" value="PIN-like_dom_sf"/>
</dbReference>
<dbReference type="PANTHER" id="PTHR12416">
    <property type="entry name" value="RRNA-PROCESSING PROTEIN UTP23 HOMOLOG"/>
    <property type="match status" value="1"/>
</dbReference>
<feature type="region of interest" description="Disordered" evidence="5">
    <location>
        <begin position="205"/>
        <end position="233"/>
    </location>
</feature>
<keyword evidence="3" id="KW-0698">rRNA processing</keyword>
<protein>
    <submittedName>
        <fullName evidence="6">Fcf1-domain-containing protein</fullName>
    </submittedName>
</protein>
<dbReference type="Proteomes" id="UP001243989">
    <property type="component" value="Unassembled WGS sequence"/>
</dbReference>
<dbReference type="CDD" id="cd09864">
    <property type="entry name" value="PIN_Fcf1-like"/>
    <property type="match status" value="1"/>
</dbReference>
<dbReference type="InterPro" id="IPR037503">
    <property type="entry name" value="Fcf1_PIN"/>
</dbReference>
<gene>
    <name evidence="6" type="ORF">BDP81DRAFT_412493</name>
</gene>
<accession>A0AAJ0EL88</accession>
<feature type="region of interest" description="Disordered" evidence="5">
    <location>
        <begin position="142"/>
        <end position="184"/>
    </location>
</feature>
<evidence type="ECO:0000256" key="5">
    <source>
        <dbReference type="SAM" id="MobiDB-lite"/>
    </source>
</evidence>
<evidence type="ECO:0000256" key="2">
    <source>
        <dbReference type="ARBA" id="ARBA00022517"/>
    </source>
</evidence>
<dbReference type="EMBL" id="JAHMHQ010000001">
    <property type="protein sequence ID" value="KAK1655337.1"/>
    <property type="molecule type" value="Genomic_DNA"/>
</dbReference>
<evidence type="ECO:0000313" key="7">
    <source>
        <dbReference type="Proteomes" id="UP001243989"/>
    </source>
</evidence>
<name>A0AAJ0EL88_9PEZI</name>
<dbReference type="Gene3D" id="3.40.50.1010">
    <property type="entry name" value="5'-nuclease"/>
    <property type="match status" value="1"/>
</dbReference>
<dbReference type="GO" id="GO:0032040">
    <property type="term" value="C:small-subunit processome"/>
    <property type="evidence" value="ECO:0007669"/>
    <property type="project" value="InterPro"/>
</dbReference>
<dbReference type="Pfam" id="PF04900">
    <property type="entry name" value="Fcf1"/>
    <property type="match status" value="1"/>
</dbReference>
<dbReference type="GO" id="GO:0006364">
    <property type="term" value="P:rRNA processing"/>
    <property type="evidence" value="ECO:0007669"/>
    <property type="project" value="UniProtKB-KW"/>
</dbReference>
<feature type="compositionally biased region" description="Basic residues" evidence="5">
    <location>
        <begin position="150"/>
        <end position="173"/>
    </location>
</feature>
<dbReference type="SUPFAM" id="SSF88723">
    <property type="entry name" value="PIN domain-like"/>
    <property type="match status" value="1"/>
</dbReference>
<evidence type="ECO:0000256" key="4">
    <source>
        <dbReference type="ARBA" id="ARBA00023242"/>
    </source>
</evidence>
<evidence type="ECO:0000256" key="3">
    <source>
        <dbReference type="ARBA" id="ARBA00022552"/>
    </source>
</evidence>
<keyword evidence="4" id="KW-0539">Nucleus</keyword>
<dbReference type="RefSeq" id="XP_060451381.1">
    <property type="nucleotide sequence ID" value="XM_060589219.1"/>
</dbReference>
<evidence type="ECO:0000313" key="6">
    <source>
        <dbReference type="EMBL" id="KAK1655337.1"/>
    </source>
</evidence>
<comment type="caution">
    <text evidence="6">The sequence shown here is derived from an EMBL/GenBank/DDBJ whole genome shotgun (WGS) entry which is preliminary data.</text>
</comment>
<dbReference type="GeneID" id="85474081"/>
<reference evidence="6" key="1">
    <citation type="submission" date="2021-06" db="EMBL/GenBank/DDBJ databases">
        <title>Comparative genomics, transcriptomics and evolutionary studies reveal genomic signatures of adaptation to plant cell wall in hemibiotrophic fungi.</title>
        <authorList>
            <consortium name="DOE Joint Genome Institute"/>
            <person name="Baroncelli R."/>
            <person name="Diaz J.F."/>
            <person name="Benocci T."/>
            <person name="Peng M."/>
            <person name="Battaglia E."/>
            <person name="Haridas S."/>
            <person name="Andreopoulos W."/>
            <person name="Labutti K."/>
            <person name="Pangilinan J."/>
            <person name="Floch G.L."/>
            <person name="Makela M.R."/>
            <person name="Henrissat B."/>
            <person name="Grigoriev I.V."/>
            <person name="Crouch J.A."/>
            <person name="De Vries R.P."/>
            <person name="Sukno S.A."/>
            <person name="Thon M.R."/>
        </authorList>
    </citation>
    <scope>NUCLEOTIDE SEQUENCE</scope>
    <source>
        <strain evidence="6">CBS 102054</strain>
    </source>
</reference>
<evidence type="ECO:0000256" key="1">
    <source>
        <dbReference type="ARBA" id="ARBA00004604"/>
    </source>
</evidence>
<dbReference type="InterPro" id="IPR006984">
    <property type="entry name" value="Fcf1/UTP23"/>
</dbReference>
<proteinExistence type="predicted"/>
<sequence>MGSYYACAGQCTEVLMQGTTSPDSRLQRNAHLASGVWAPLIDRLLFLGGNCNARQRTEEHCGGEDPLPVVQSLRVSLSPHSGCSGSPSTSRARLACKRSAAWAHLLTERTDQKHLHLTPECHTPRAPSILHRKLFFPALGPATCAGRPNSGKRQRNSLVQPRRRQHSSTRRRQPIPDCPYETDNMGVQKKTRKFGEVKRVIGKNDARRKENLKKAEEAEQKAKRERGGPDGETIVREIPQVPSQMFFESNSSLVPPYGVLVDTSFFSRTVQMKLPVIETMMDCLYATCHPIVTDCVMAELEKLGPKFRLALRVARDPRFERHKCTHKGVYADDCLVSKVSKDRVYLVATNDKGLVSRLRRIPGVPIMKCGRGKYTIERLPDAPI</sequence>
<comment type="subcellular location">
    <subcellularLocation>
        <location evidence="1">Nucleus</location>
        <location evidence="1">Nucleolus</location>
    </subcellularLocation>
</comment>
<dbReference type="AlphaFoldDB" id="A0AAJ0EL88"/>
<dbReference type="FunFam" id="3.40.50.1010:FF:000039">
    <property type="entry name" value="rRNA-processing protein FCF1 family protein"/>
    <property type="match status" value="1"/>
</dbReference>
<keyword evidence="2" id="KW-0690">Ribosome biogenesis</keyword>
<keyword evidence="7" id="KW-1185">Reference proteome</keyword>